<dbReference type="Gene3D" id="3.40.190.10">
    <property type="entry name" value="Periplasmic binding protein-like II"/>
    <property type="match status" value="2"/>
</dbReference>
<reference evidence="1" key="1">
    <citation type="submission" date="2023-01" db="EMBL/GenBank/DDBJ databases">
        <title>Complete genome sequence of Planctobacterium marinum strain Dej080120_11.</title>
        <authorList>
            <person name="Ueki S."/>
            <person name="Maruyama F."/>
        </authorList>
    </citation>
    <scope>NUCLEOTIDE SEQUENCE</scope>
    <source>
        <strain evidence="1">Dej080120_11</strain>
    </source>
</reference>
<dbReference type="KEGG" id="pmaw:MACH26_22650"/>
<gene>
    <name evidence="1" type="ORF">MACH26_22650</name>
</gene>
<dbReference type="AlphaFoldDB" id="A0AA48HK74"/>
<keyword evidence="2" id="KW-1185">Reference proteome</keyword>
<evidence type="ECO:0008006" key="3">
    <source>
        <dbReference type="Google" id="ProtNLM"/>
    </source>
</evidence>
<name>A0AA48HK74_9ALTE</name>
<proteinExistence type="predicted"/>
<evidence type="ECO:0000313" key="2">
    <source>
        <dbReference type="Proteomes" id="UP001333710"/>
    </source>
</evidence>
<protein>
    <recommendedName>
        <fullName evidence="3">Amino acid ABC transporter substrate-binding protein</fullName>
    </recommendedName>
</protein>
<sequence length="319" mass="36298">MENRGYKHRWPLALVFILLLSLMTSRALSVEVVIEKEGKPVVFEGFKRADGAWIFNPDAQKVIKMATLDWMPYIGENVCGQGWVQQLVVGAFLQLGYQVQSHFVPWKRAVLMAESGHVDVLYPEYAIAPNAPSDIFPHKNRDELLVLSEPFSGGNVALIKRTDHEFDFNGDLLSLKAQTIGVVAGYENSPEFDALMEEGYFYISPSVDDWINIKKLHKGRINFIVADPLVVNYTVAQNMTEVEEAAFKNATEVLQPYLAVQPLYLAFSKARPEYRTHLQAFNHLIVQWRESGRMKAIRDHWIGRATEERTCVSRPVNTQ</sequence>
<dbReference type="EMBL" id="AP027272">
    <property type="protein sequence ID" value="BDX06744.1"/>
    <property type="molecule type" value="Genomic_DNA"/>
</dbReference>
<dbReference type="Proteomes" id="UP001333710">
    <property type="component" value="Chromosome"/>
</dbReference>
<evidence type="ECO:0000313" key="1">
    <source>
        <dbReference type="EMBL" id="BDX06744.1"/>
    </source>
</evidence>
<accession>A0AA48HK74</accession>
<organism evidence="1 2">
    <name type="scientific">Planctobacterium marinum</name>
    <dbReference type="NCBI Taxonomy" id="1631968"/>
    <lineage>
        <taxon>Bacteria</taxon>
        <taxon>Pseudomonadati</taxon>
        <taxon>Pseudomonadota</taxon>
        <taxon>Gammaproteobacteria</taxon>
        <taxon>Alteromonadales</taxon>
        <taxon>Alteromonadaceae</taxon>
        <taxon>Planctobacterium</taxon>
    </lineage>
</organism>
<dbReference type="SUPFAM" id="SSF53850">
    <property type="entry name" value="Periplasmic binding protein-like II"/>
    <property type="match status" value="1"/>
</dbReference>